<reference evidence="2" key="1">
    <citation type="submission" date="2020-01" db="EMBL/GenBank/DDBJ databases">
        <title>Identification and distribution of gene clusters putatively required for synthesis of sphingolipid metabolism inhibitors in phylogenetically diverse species of the filamentous fungus Fusarium.</title>
        <authorList>
            <person name="Kim H.-S."/>
            <person name="Busman M."/>
            <person name="Brown D.W."/>
            <person name="Divon H."/>
            <person name="Uhlig S."/>
            <person name="Proctor R.H."/>
        </authorList>
    </citation>
    <scope>NUCLEOTIDE SEQUENCE</scope>
    <source>
        <strain evidence="2">NRRL 53441</strain>
    </source>
</reference>
<protein>
    <submittedName>
        <fullName evidence="2">Heterokaryon incompatibility protein</fullName>
    </submittedName>
</protein>
<dbReference type="PANTHER" id="PTHR33112">
    <property type="entry name" value="DOMAIN PROTEIN, PUTATIVE-RELATED"/>
    <property type="match status" value="1"/>
</dbReference>
<name>A0A8H4KFY6_9HYPO</name>
<dbReference type="Pfam" id="PF06985">
    <property type="entry name" value="HET"/>
    <property type="match status" value="1"/>
</dbReference>
<dbReference type="EMBL" id="JAADJG010000329">
    <property type="protein sequence ID" value="KAF4448573.1"/>
    <property type="molecule type" value="Genomic_DNA"/>
</dbReference>
<gene>
    <name evidence="2" type="ORF">F53441_8050</name>
</gene>
<dbReference type="AlphaFoldDB" id="A0A8H4KFY6"/>
<sequence length="518" mass="59184">MAWYLDSRNADSMTTTRRLRVFSEDAMFTDFYVMPIRSSSSADASFLGNRRDSEAVDYGLLSTWYKECSINHEICQKHQSNGSYPFKHPIRLIDVDAMHLVNVDMTVFPARYVALSYLRGGLQRFFLRMSNAHTLFTNIPEEALPKTIRDAIAIIRELGIRYLWVDALCIIQDSREDQRDQIASMSQIYRQAALSICMGPERLLSTRCAIFTADGIIWQCPTTTWREDVDSALSRSVWTLDSVGSPVEALQGLPLRSYVHCVNVYSGRFLTYHSDKLIAFEGLSQVLCRGLSSKPGHGLPLWYFDWALLWEPESAGEKIALSKVKNLGLRRTPAGKAMAMDPRDPYERSIEAAGCKYKCRLANRDQEDVAPFDLYPPSKGFLLFQTFTGWFKLSRKSYSQQKNVGSGLHRFGFTDRLGDWCGTVILDSEWFNSVGGIFEFAAISDAKEFSFEELDTWNYYIPEERQQAEWYCFYALMLSRPQDGNGVAAERVGLAKIYQSSFFNRSYKPCSWKSIFLG</sequence>
<keyword evidence="3" id="KW-1185">Reference proteome</keyword>
<organism evidence="2 3">
    <name type="scientific">Fusarium austroafricanum</name>
    <dbReference type="NCBI Taxonomy" id="2364996"/>
    <lineage>
        <taxon>Eukaryota</taxon>
        <taxon>Fungi</taxon>
        <taxon>Dikarya</taxon>
        <taxon>Ascomycota</taxon>
        <taxon>Pezizomycotina</taxon>
        <taxon>Sordariomycetes</taxon>
        <taxon>Hypocreomycetidae</taxon>
        <taxon>Hypocreales</taxon>
        <taxon>Nectriaceae</taxon>
        <taxon>Fusarium</taxon>
        <taxon>Fusarium concolor species complex</taxon>
    </lineage>
</organism>
<dbReference type="Proteomes" id="UP000605986">
    <property type="component" value="Unassembled WGS sequence"/>
</dbReference>
<evidence type="ECO:0000313" key="2">
    <source>
        <dbReference type="EMBL" id="KAF4448573.1"/>
    </source>
</evidence>
<feature type="domain" description="Heterokaryon incompatibility" evidence="1">
    <location>
        <begin position="112"/>
        <end position="198"/>
    </location>
</feature>
<proteinExistence type="predicted"/>
<accession>A0A8H4KFY6</accession>
<dbReference type="InterPro" id="IPR010730">
    <property type="entry name" value="HET"/>
</dbReference>
<dbReference type="PANTHER" id="PTHR33112:SF12">
    <property type="entry name" value="HETEROKARYON INCOMPATIBILITY DOMAIN-CONTAINING PROTEIN"/>
    <property type="match status" value="1"/>
</dbReference>
<comment type="caution">
    <text evidence="2">The sequence shown here is derived from an EMBL/GenBank/DDBJ whole genome shotgun (WGS) entry which is preliminary data.</text>
</comment>
<dbReference type="OrthoDB" id="2958217at2759"/>
<evidence type="ECO:0000259" key="1">
    <source>
        <dbReference type="Pfam" id="PF06985"/>
    </source>
</evidence>
<evidence type="ECO:0000313" key="3">
    <source>
        <dbReference type="Proteomes" id="UP000605986"/>
    </source>
</evidence>